<dbReference type="EMBL" id="LYDR01000049">
    <property type="protein sequence ID" value="ODA33815.1"/>
    <property type="molecule type" value="Genomic_DNA"/>
</dbReference>
<protein>
    <submittedName>
        <fullName evidence="1">Uncharacterized protein</fullName>
    </submittedName>
</protein>
<dbReference type="STRING" id="1841610.A6X21_18020"/>
<gene>
    <name evidence="1" type="ORF">A6X21_18020</name>
</gene>
<name>A0A1C3EKR0_9PLAN</name>
<dbReference type="AlphaFoldDB" id="A0A1C3EKR0"/>
<sequence>MRSLKFDVAFTSHQSFHGVSLISHLTMHENCTRCKLLLASSDFPWPDLQKVDSGASRCLFVNYSYSNPGGGRSFSLYRKQELDLARRSLRPSFTSIECGFVPGTFAREFSTVINFDRGPKQPACAAPATNTVSKAQTK</sequence>
<comment type="caution">
    <text evidence="1">The sequence shown here is derived from an EMBL/GenBank/DDBJ whole genome shotgun (WGS) entry which is preliminary data.</text>
</comment>
<evidence type="ECO:0000313" key="1">
    <source>
        <dbReference type="EMBL" id="ODA33815.1"/>
    </source>
</evidence>
<accession>A0A1C3EKR0</accession>
<evidence type="ECO:0000313" key="2">
    <source>
        <dbReference type="Proteomes" id="UP000094828"/>
    </source>
</evidence>
<reference evidence="1 2" key="1">
    <citation type="submission" date="2016-05" db="EMBL/GenBank/DDBJ databases">
        <title>Genomic and physiological characterization of Planctopirus sp. isolated from fresh water lake.</title>
        <authorList>
            <person name="Subhash Y."/>
            <person name="Ramana C."/>
        </authorList>
    </citation>
    <scope>NUCLEOTIDE SEQUENCE [LARGE SCALE GENOMIC DNA]</scope>
    <source>
        <strain evidence="1 2">JC280</strain>
    </source>
</reference>
<organism evidence="1 2">
    <name type="scientific">Planctopirus hydrillae</name>
    <dbReference type="NCBI Taxonomy" id="1841610"/>
    <lineage>
        <taxon>Bacteria</taxon>
        <taxon>Pseudomonadati</taxon>
        <taxon>Planctomycetota</taxon>
        <taxon>Planctomycetia</taxon>
        <taxon>Planctomycetales</taxon>
        <taxon>Planctomycetaceae</taxon>
        <taxon>Planctopirus</taxon>
    </lineage>
</organism>
<proteinExistence type="predicted"/>
<keyword evidence="2" id="KW-1185">Reference proteome</keyword>
<dbReference type="Proteomes" id="UP000094828">
    <property type="component" value="Unassembled WGS sequence"/>
</dbReference>